<proteinExistence type="predicted"/>
<evidence type="ECO:0008006" key="4">
    <source>
        <dbReference type="Google" id="ProtNLM"/>
    </source>
</evidence>
<accession>A0AAE4G9S9</accession>
<reference evidence="3" key="1">
    <citation type="submission" date="2023-02" db="EMBL/GenBank/DDBJ databases">
        <title>Description of Herbaspirillum huttiense subsp. nephrolepsisexaltata and Herbaspirillum huttiense subsp. lycopersicon.</title>
        <authorList>
            <person name="Poudel M."/>
            <person name="Sharma A."/>
            <person name="Goss E."/>
            <person name="Tapia J.H."/>
            <person name="Harmon C.M."/>
            <person name="Jones J.B."/>
        </authorList>
    </citation>
    <scope>NUCLEOTIDE SEQUENCE</scope>
    <source>
        <strain evidence="3">NC40101</strain>
    </source>
</reference>
<feature type="region of interest" description="Disordered" evidence="1">
    <location>
        <begin position="670"/>
        <end position="694"/>
    </location>
</feature>
<feature type="transmembrane region" description="Helical" evidence="2">
    <location>
        <begin position="44"/>
        <end position="64"/>
    </location>
</feature>
<sequence>MTSNPIVKATLTVVIFWWCVLTIYEFNGDIFDIYANFDYIFFNFRYVLAAVVCGGIVGIWVILFRRLQAYGRIYQGSGGNAWNGVSSTLGSVPILQPAPKRVSSPSRRVAITQKRILEWLNGPSLDHPHHRALFLAILDTYSAHRNLPASHRRGGHGSRRLWEHCLAVSETCLRDAQTWKYQGLYSNFKGKQPFLILGKKNPEFEFDAGDPLIPIIGLAHDIGKLETYSFDADGSLISREEPSGDTPGDKKVFHDALGARILARLPEYWALTQRDRNVLNLAIAHYHHPADIPVDGNGQAIDDRTMAMMAFLIHCDRLTGYEEAGLVNGSAEDILSEEESEAIYNAFVEIVTTFGRINGDRSKDPSFKIGQKHDGLIVIKELELRKLLLAKLDKSMEAGENKYRITRDLILTLSSKGLLYNRHNGIDFARYYPMFTVSFWEQSDAARYLASWQTTIIITPNSKKAPELGSLVDLPNSASKMVFDRPVYTHNDAIDNPAMLRALVERAFGDDVAKSISIAGRTESKKGTALRHSATHDGPTSEPSAKIDEPSQSAERSALPVAEAQNVAVLTVENDDSGLALSTFAVSAGPGENESVVMSEHLADGFDELPDIDDPVFDDDADVLSSTVPVGSLQEEEMDLHEEHPSSAPLTAGAPSAEVALEPPTSLMERNRQATLPGITVPDGRPIKQRTKRDIERDQANLASLDNARKILEVYAAKPANTRKQRAKKVVSDDHLARIREIQALIEKGELEVCGTKDGHNYVLTADVSQVDATLNVYALIQAAKLPTLEADEKTRMVGIPIRPEPF</sequence>
<feature type="region of interest" description="Disordered" evidence="1">
    <location>
        <begin position="523"/>
        <end position="559"/>
    </location>
</feature>
<feature type="region of interest" description="Disordered" evidence="1">
    <location>
        <begin position="634"/>
        <end position="657"/>
    </location>
</feature>
<evidence type="ECO:0000313" key="3">
    <source>
        <dbReference type="EMBL" id="MDT0337407.1"/>
    </source>
</evidence>
<keyword evidence="2" id="KW-1133">Transmembrane helix</keyword>
<gene>
    <name evidence="3" type="ORF">RJN63_11255</name>
</gene>
<dbReference type="EMBL" id="JAVRAA010000005">
    <property type="protein sequence ID" value="MDT0337407.1"/>
    <property type="molecule type" value="Genomic_DNA"/>
</dbReference>
<name>A0AAE4G9S9_9BURK</name>
<comment type="caution">
    <text evidence="3">The sequence shown here is derived from an EMBL/GenBank/DDBJ whole genome shotgun (WGS) entry which is preliminary data.</text>
</comment>
<organism evidence="3">
    <name type="scientific">Herbaspirillum huttiense subsp. nephrolepidis</name>
    <dbReference type="NCBI Taxonomy" id="3075126"/>
    <lineage>
        <taxon>Bacteria</taxon>
        <taxon>Pseudomonadati</taxon>
        <taxon>Pseudomonadota</taxon>
        <taxon>Betaproteobacteria</taxon>
        <taxon>Burkholderiales</taxon>
        <taxon>Oxalobacteraceae</taxon>
        <taxon>Herbaspirillum</taxon>
    </lineage>
</organism>
<evidence type="ECO:0000256" key="2">
    <source>
        <dbReference type="SAM" id="Phobius"/>
    </source>
</evidence>
<dbReference type="AlphaFoldDB" id="A0AAE4G9S9"/>
<dbReference type="RefSeq" id="WP_284076876.1">
    <property type="nucleotide sequence ID" value="NZ_JAVLSM010000007.1"/>
</dbReference>
<feature type="transmembrane region" description="Helical" evidence="2">
    <location>
        <begin position="7"/>
        <end position="24"/>
    </location>
</feature>
<evidence type="ECO:0000256" key="1">
    <source>
        <dbReference type="SAM" id="MobiDB-lite"/>
    </source>
</evidence>
<keyword evidence="2" id="KW-0472">Membrane</keyword>
<keyword evidence="2" id="KW-0812">Transmembrane</keyword>
<protein>
    <recommendedName>
        <fullName evidence="4">HD Cas3-type domain-containing protein</fullName>
    </recommendedName>
</protein>